<dbReference type="Proteomes" id="UP000033740">
    <property type="component" value="Unassembled WGS sequence"/>
</dbReference>
<evidence type="ECO:0000313" key="13">
    <source>
        <dbReference type="Proteomes" id="UP000033740"/>
    </source>
</evidence>
<dbReference type="AlphaFoldDB" id="A0A0F0LKJ4"/>
<sequence>MLPAHRAIELLTGCDAAIPMLHGVRGEDGAIAGLLELCGVPSAGSPVRAGALGMDKQATKLIAASLGIATANGRLVGAGTAAVTTGLTPPFVVKPASGGSSNGVFVVADLGDVADAVDRARTFGDPVLIEEYVAGREVDVAVFRDRRGALRLGAALEIGVSSGGVFGAVEKYDGSARFTVPAPIGDAEEAAVRSAAARLYEALGCAGVARFDFFVTADGPVLNEVNTAPGMTERSQVPLMYAATGLDYTGLIAELLDAVFLDAVPSPNQGEAPQRAGATA</sequence>
<gene>
    <name evidence="12" type="primary">ddl</name>
    <name evidence="12" type="ORF">RS86_01519</name>
</gene>
<dbReference type="InterPro" id="IPR011761">
    <property type="entry name" value="ATP-grasp"/>
</dbReference>
<dbReference type="PATRIC" id="fig|582680.6.peg.1562"/>
<evidence type="ECO:0000256" key="10">
    <source>
        <dbReference type="PROSITE-ProRule" id="PRU00409"/>
    </source>
</evidence>
<dbReference type="SUPFAM" id="SSF52440">
    <property type="entry name" value="PreATP-grasp domain"/>
    <property type="match status" value="1"/>
</dbReference>
<evidence type="ECO:0000256" key="9">
    <source>
        <dbReference type="ARBA" id="ARBA00023316"/>
    </source>
</evidence>
<dbReference type="InterPro" id="IPR013815">
    <property type="entry name" value="ATP_grasp_subdomain_1"/>
</dbReference>
<dbReference type="GO" id="GO:0071555">
    <property type="term" value="P:cell wall organization"/>
    <property type="evidence" value="ECO:0007669"/>
    <property type="project" value="UniProtKB-KW"/>
</dbReference>
<evidence type="ECO:0000313" key="12">
    <source>
        <dbReference type="EMBL" id="KJL33722.1"/>
    </source>
</evidence>
<dbReference type="PROSITE" id="PS00844">
    <property type="entry name" value="DALA_DALA_LIGASE_2"/>
    <property type="match status" value="1"/>
</dbReference>
<dbReference type="InterPro" id="IPR000291">
    <property type="entry name" value="D-Ala_lig_Van_CS"/>
</dbReference>
<dbReference type="EC" id="6.3.2.4" evidence="12"/>
<keyword evidence="6 10" id="KW-0067">ATP-binding</keyword>
<dbReference type="GO" id="GO:0008716">
    <property type="term" value="F:D-alanine-D-alanine ligase activity"/>
    <property type="evidence" value="ECO:0007669"/>
    <property type="project" value="UniProtKB-EC"/>
</dbReference>
<protein>
    <submittedName>
        <fullName evidence="12">D-alanine--D-alanine ligase</fullName>
        <ecNumber evidence="12">6.3.2.4</ecNumber>
    </submittedName>
</protein>
<dbReference type="GO" id="GO:0009252">
    <property type="term" value="P:peptidoglycan biosynthetic process"/>
    <property type="evidence" value="ECO:0007669"/>
    <property type="project" value="UniProtKB-KW"/>
</dbReference>
<comment type="similarity">
    <text evidence="2">Belongs to the D-alanine--D-alanine ligase family.</text>
</comment>
<evidence type="ECO:0000259" key="11">
    <source>
        <dbReference type="PROSITE" id="PS50975"/>
    </source>
</evidence>
<evidence type="ECO:0000256" key="6">
    <source>
        <dbReference type="ARBA" id="ARBA00022840"/>
    </source>
</evidence>
<evidence type="ECO:0000256" key="5">
    <source>
        <dbReference type="ARBA" id="ARBA00022741"/>
    </source>
</evidence>
<keyword evidence="13" id="KW-1185">Reference proteome</keyword>
<dbReference type="EMBL" id="JYIX01000032">
    <property type="protein sequence ID" value="KJL33722.1"/>
    <property type="molecule type" value="Genomic_DNA"/>
</dbReference>
<organism evidence="12 13">
    <name type="scientific">Microbacterium azadirachtae</name>
    <dbReference type="NCBI Taxonomy" id="582680"/>
    <lineage>
        <taxon>Bacteria</taxon>
        <taxon>Bacillati</taxon>
        <taxon>Actinomycetota</taxon>
        <taxon>Actinomycetes</taxon>
        <taxon>Micrococcales</taxon>
        <taxon>Microbacteriaceae</taxon>
        <taxon>Microbacterium</taxon>
    </lineage>
</organism>
<dbReference type="STRING" id="582680.RS86_01519"/>
<reference evidence="12 13" key="1">
    <citation type="submission" date="2015-02" db="EMBL/GenBank/DDBJ databases">
        <title>Draft genome sequences of ten Microbacterium spp. with emphasis on heavy metal contaminated environments.</title>
        <authorList>
            <person name="Corretto E."/>
        </authorList>
    </citation>
    <scope>NUCLEOTIDE SEQUENCE [LARGE SCALE GENOMIC DNA]</scope>
    <source>
        <strain evidence="12 13">ARN176</strain>
    </source>
</reference>
<name>A0A0F0LKJ4_9MICO</name>
<keyword evidence="8" id="KW-0573">Peptidoglycan synthesis</keyword>
<dbReference type="Gene3D" id="3.40.50.20">
    <property type="match status" value="1"/>
</dbReference>
<dbReference type="GO" id="GO:0008360">
    <property type="term" value="P:regulation of cell shape"/>
    <property type="evidence" value="ECO:0007669"/>
    <property type="project" value="UniProtKB-KW"/>
</dbReference>
<feature type="domain" description="ATP-grasp" evidence="11">
    <location>
        <begin position="60"/>
        <end position="257"/>
    </location>
</feature>
<keyword evidence="9" id="KW-0961">Cell wall biogenesis/degradation</keyword>
<keyword evidence="4 12" id="KW-0436">Ligase</keyword>
<dbReference type="Pfam" id="PF07478">
    <property type="entry name" value="Dala_Dala_lig_C"/>
    <property type="match status" value="1"/>
</dbReference>
<comment type="caution">
    <text evidence="12">The sequence shown here is derived from an EMBL/GenBank/DDBJ whole genome shotgun (WGS) entry which is preliminary data.</text>
</comment>
<evidence type="ECO:0000256" key="4">
    <source>
        <dbReference type="ARBA" id="ARBA00022598"/>
    </source>
</evidence>
<dbReference type="InterPro" id="IPR011095">
    <property type="entry name" value="Dala_Dala_lig_C"/>
</dbReference>
<dbReference type="GO" id="GO:0046872">
    <property type="term" value="F:metal ion binding"/>
    <property type="evidence" value="ECO:0007669"/>
    <property type="project" value="InterPro"/>
</dbReference>
<evidence type="ECO:0000256" key="1">
    <source>
        <dbReference type="ARBA" id="ARBA00004496"/>
    </source>
</evidence>
<dbReference type="InterPro" id="IPR016185">
    <property type="entry name" value="PreATP-grasp_dom_sf"/>
</dbReference>
<dbReference type="Gene3D" id="3.30.470.20">
    <property type="entry name" value="ATP-grasp fold, B domain"/>
    <property type="match status" value="1"/>
</dbReference>
<keyword evidence="5 10" id="KW-0547">Nucleotide-binding</keyword>
<keyword evidence="3" id="KW-0963">Cytoplasm</keyword>
<evidence type="ECO:0000256" key="2">
    <source>
        <dbReference type="ARBA" id="ARBA00010871"/>
    </source>
</evidence>
<comment type="subcellular location">
    <subcellularLocation>
        <location evidence="1">Cytoplasm</location>
    </subcellularLocation>
</comment>
<accession>A0A0F0LKJ4</accession>
<dbReference type="PANTHER" id="PTHR23132">
    <property type="entry name" value="D-ALANINE--D-ALANINE LIGASE"/>
    <property type="match status" value="1"/>
</dbReference>
<dbReference type="GO" id="GO:0005737">
    <property type="term" value="C:cytoplasm"/>
    <property type="evidence" value="ECO:0007669"/>
    <property type="project" value="UniProtKB-SubCell"/>
</dbReference>
<evidence type="ECO:0000256" key="8">
    <source>
        <dbReference type="ARBA" id="ARBA00022984"/>
    </source>
</evidence>
<dbReference type="PANTHER" id="PTHR23132:SF23">
    <property type="entry name" value="D-ALANINE--D-ALANINE LIGASE B"/>
    <property type="match status" value="1"/>
</dbReference>
<proteinExistence type="inferred from homology"/>
<dbReference type="PROSITE" id="PS00843">
    <property type="entry name" value="DALA_DALA_LIGASE_1"/>
    <property type="match status" value="1"/>
</dbReference>
<dbReference type="PROSITE" id="PS50975">
    <property type="entry name" value="ATP_GRASP"/>
    <property type="match status" value="1"/>
</dbReference>
<dbReference type="GO" id="GO:0005524">
    <property type="term" value="F:ATP binding"/>
    <property type="evidence" value="ECO:0007669"/>
    <property type="project" value="UniProtKB-UniRule"/>
</dbReference>
<keyword evidence="7" id="KW-0133">Cell shape</keyword>
<dbReference type="SUPFAM" id="SSF56059">
    <property type="entry name" value="Glutathione synthetase ATP-binding domain-like"/>
    <property type="match status" value="1"/>
</dbReference>
<evidence type="ECO:0000256" key="3">
    <source>
        <dbReference type="ARBA" id="ARBA00022490"/>
    </source>
</evidence>
<dbReference type="Gene3D" id="3.30.1490.20">
    <property type="entry name" value="ATP-grasp fold, A domain"/>
    <property type="match status" value="1"/>
</dbReference>
<evidence type="ECO:0000256" key="7">
    <source>
        <dbReference type="ARBA" id="ARBA00022960"/>
    </source>
</evidence>